<dbReference type="NCBIfam" id="TIGR01080">
    <property type="entry name" value="rplX_A_E"/>
    <property type="match status" value="1"/>
</dbReference>
<reference evidence="6 7" key="1">
    <citation type="journal article" date="2018" name="Sci. Rep.">
        <title>Raphidocelis subcapitata (=Pseudokirchneriella subcapitata) provides an insight into genome evolution and environmental adaptations in the Sphaeropleales.</title>
        <authorList>
            <person name="Suzuki S."/>
            <person name="Yamaguchi H."/>
            <person name="Nakajima N."/>
            <person name="Kawachi M."/>
        </authorList>
    </citation>
    <scope>NUCLEOTIDE SEQUENCE [LARGE SCALE GENOMIC DNA]</scope>
    <source>
        <strain evidence="6 7">NIES-35</strain>
    </source>
</reference>
<dbReference type="InParanoid" id="A0A2V0PHC4"/>
<evidence type="ECO:0000256" key="2">
    <source>
        <dbReference type="ARBA" id="ARBA00022980"/>
    </source>
</evidence>
<dbReference type="SUPFAM" id="SSF50104">
    <property type="entry name" value="Translation proteins SH3-like domain"/>
    <property type="match status" value="1"/>
</dbReference>
<dbReference type="InterPro" id="IPR014722">
    <property type="entry name" value="Rib_uL2_dom2"/>
</dbReference>
<dbReference type="CDD" id="cd06089">
    <property type="entry name" value="KOW_RPL26"/>
    <property type="match status" value="1"/>
</dbReference>
<name>A0A2V0PHC4_9CHLO</name>
<dbReference type="Pfam" id="PF16906">
    <property type="entry name" value="Ribosomal_L26"/>
    <property type="match status" value="1"/>
</dbReference>
<dbReference type="Pfam" id="PF00467">
    <property type="entry name" value="KOW"/>
    <property type="match status" value="1"/>
</dbReference>
<dbReference type="OrthoDB" id="1688503at2759"/>
<evidence type="ECO:0000313" key="6">
    <source>
        <dbReference type="EMBL" id="GBF99248.1"/>
    </source>
</evidence>
<evidence type="ECO:0000256" key="4">
    <source>
        <dbReference type="SAM" id="MobiDB-lite"/>
    </source>
</evidence>
<feature type="domain" description="KOW" evidence="5">
    <location>
        <begin position="48"/>
        <end position="75"/>
    </location>
</feature>
<organism evidence="6 7">
    <name type="scientific">Raphidocelis subcapitata</name>
    <dbReference type="NCBI Taxonomy" id="307507"/>
    <lineage>
        <taxon>Eukaryota</taxon>
        <taxon>Viridiplantae</taxon>
        <taxon>Chlorophyta</taxon>
        <taxon>core chlorophytes</taxon>
        <taxon>Chlorophyceae</taxon>
        <taxon>CS clade</taxon>
        <taxon>Sphaeropleales</taxon>
        <taxon>Selenastraceae</taxon>
        <taxon>Raphidocelis</taxon>
    </lineage>
</organism>
<dbReference type="AlphaFoldDB" id="A0A2V0PHC4"/>
<dbReference type="Gene3D" id="2.30.30.30">
    <property type="match status" value="1"/>
</dbReference>
<dbReference type="InterPro" id="IPR008991">
    <property type="entry name" value="Translation_prot_SH3-like_sf"/>
</dbReference>
<evidence type="ECO:0000256" key="1">
    <source>
        <dbReference type="ARBA" id="ARBA00010618"/>
    </source>
</evidence>
<dbReference type="GO" id="GO:0003723">
    <property type="term" value="F:RNA binding"/>
    <property type="evidence" value="ECO:0007669"/>
    <property type="project" value="InterPro"/>
</dbReference>
<keyword evidence="3" id="KW-0687">Ribonucleoprotein</keyword>
<feature type="region of interest" description="Disordered" evidence="4">
    <location>
        <begin position="1"/>
        <end position="28"/>
    </location>
</feature>
<gene>
    <name evidence="6" type="ORF">Rsub_11773</name>
</gene>
<dbReference type="GO" id="GO:0006412">
    <property type="term" value="P:translation"/>
    <property type="evidence" value="ECO:0007669"/>
    <property type="project" value="InterPro"/>
</dbReference>
<dbReference type="InterPro" id="IPR005756">
    <property type="entry name" value="Ribosomal_uL24_euk/arc"/>
</dbReference>
<dbReference type="GO" id="GO:0003735">
    <property type="term" value="F:structural constituent of ribosome"/>
    <property type="evidence" value="ECO:0007669"/>
    <property type="project" value="InterPro"/>
</dbReference>
<dbReference type="InterPro" id="IPR005824">
    <property type="entry name" value="KOW"/>
</dbReference>
<dbReference type="SMART" id="SM00739">
    <property type="entry name" value="KOW"/>
    <property type="match status" value="1"/>
</dbReference>
<evidence type="ECO:0000256" key="3">
    <source>
        <dbReference type="ARBA" id="ARBA00023274"/>
    </source>
</evidence>
<proteinExistence type="inferred from homology"/>
<dbReference type="EMBL" id="BDRX01000151">
    <property type="protein sequence ID" value="GBF99248.1"/>
    <property type="molecule type" value="Genomic_DNA"/>
</dbReference>
<dbReference type="PROSITE" id="PS01108">
    <property type="entry name" value="RIBOSOMAL_L24"/>
    <property type="match status" value="1"/>
</dbReference>
<protein>
    <submittedName>
        <fullName evidence="6">60S ribosomal protein L26</fullName>
    </submittedName>
</protein>
<dbReference type="FunFam" id="2.30.30.30:FF:000009">
    <property type="entry name" value="60S ribosomal protein L26"/>
    <property type="match status" value="1"/>
</dbReference>
<evidence type="ECO:0000313" key="7">
    <source>
        <dbReference type="Proteomes" id="UP000247498"/>
    </source>
</evidence>
<dbReference type="FunCoup" id="A0A2V0PHC4">
    <property type="interactions" value="1780"/>
</dbReference>
<evidence type="ECO:0000259" key="5">
    <source>
        <dbReference type="SMART" id="SM00739"/>
    </source>
</evidence>
<dbReference type="InterPro" id="IPR005825">
    <property type="entry name" value="Ribosomal_uL24_CS"/>
</dbReference>
<dbReference type="PANTHER" id="PTHR11143">
    <property type="entry name" value="60S RIBOSOMAL PROTEIN L26 FAMILY MEMBER"/>
    <property type="match status" value="1"/>
</dbReference>
<keyword evidence="2 6" id="KW-0689">Ribosomal protein</keyword>
<comment type="caution">
    <text evidence="6">The sequence shown here is derived from an EMBL/GenBank/DDBJ whole genome shotgun (WGS) entry which is preliminary data.</text>
</comment>
<dbReference type="InterPro" id="IPR041988">
    <property type="entry name" value="Ribosomal_uL24_KOW"/>
</dbReference>
<comment type="similarity">
    <text evidence="1">Belongs to the universal ribosomal protein uL24 family.</text>
</comment>
<dbReference type="Proteomes" id="UP000247498">
    <property type="component" value="Unassembled WGS sequence"/>
</dbReference>
<dbReference type="STRING" id="307507.A0A2V0PHC4"/>
<sequence>MKYSSDVSSSRRKSRKAHFSATSSDRRKIMSAPLNAELKQKYNVKAVPIRKDDEVSVVRGTFKGREGKVTTVYRRKWVIHIERITRDKVNGATVAVGIDPSKVVITKLKLDKDRRALLARKAASRGGDKGKFSEAEVAAMQTVD</sequence>
<keyword evidence="7" id="KW-1185">Reference proteome</keyword>
<dbReference type="GO" id="GO:0015934">
    <property type="term" value="C:large ribosomal subunit"/>
    <property type="evidence" value="ECO:0007669"/>
    <property type="project" value="InterPro"/>
</dbReference>
<accession>A0A2V0PHC4</accession>